<dbReference type="SMART" id="SM00382">
    <property type="entry name" value="AAA"/>
    <property type="match status" value="1"/>
</dbReference>
<dbReference type="Gene3D" id="3.40.50.300">
    <property type="entry name" value="P-loop containing nucleotide triphosphate hydrolases"/>
    <property type="match status" value="1"/>
</dbReference>
<dbReference type="InterPro" id="IPR003593">
    <property type="entry name" value="AAA+_ATPase"/>
</dbReference>
<keyword evidence="1" id="KW-0547">Nucleotide-binding</keyword>
<evidence type="ECO:0000313" key="4">
    <source>
        <dbReference type="EMBL" id="QAY72972.1"/>
    </source>
</evidence>
<reference evidence="4 5" key="1">
    <citation type="submission" date="2019-01" db="EMBL/GenBank/DDBJ databases">
        <title>Genome sequencing of strain FW100M-8.</title>
        <authorList>
            <person name="Heo J."/>
            <person name="Kim S.-J."/>
            <person name="Kim J.-S."/>
            <person name="Hong S.-B."/>
            <person name="Kwon S.-W."/>
        </authorList>
    </citation>
    <scope>NUCLEOTIDE SEQUENCE [LARGE SCALE GENOMIC DNA]</scope>
    <source>
        <strain evidence="4 5">FW100M-8</strain>
    </source>
</reference>
<keyword evidence="5" id="KW-1185">Reference proteome</keyword>
<dbReference type="Proteomes" id="UP000291259">
    <property type="component" value="Chromosome"/>
</dbReference>
<gene>
    <name evidence="4" type="ORF">ET445_06055</name>
</gene>
<dbReference type="EMBL" id="CP035491">
    <property type="protein sequence ID" value="QAY72972.1"/>
    <property type="molecule type" value="Genomic_DNA"/>
</dbReference>
<organism evidence="4 5">
    <name type="scientific">Agromyces protaetiae</name>
    <dbReference type="NCBI Taxonomy" id="2509455"/>
    <lineage>
        <taxon>Bacteria</taxon>
        <taxon>Bacillati</taxon>
        <taxon>Actinomycetota</taxon>
        <taxon>Actinomycetes</taxon>
        <taxon>Micrococcales</taxon>
        <taxon>Microbacteriaceae</taxon>
        <taxon>Agromyces</taxon>
    </lineage>
</organism>
<evidence type="ECO:0000256" key="2">
    <source>
        <dbReference type="ARBA" id="ARBA00022840"/>
    </source>
</evidence>
<dbReference type="SUPFAM" id="SSF52540">
    <property type="entry name" value="P-loop containing nucleoside triphosphate hydrolases"/>
    <property type="match status" value="1"/>
</dbReference>
<dbReference type="PROSITE" id="PS50893">
    <property type="entry name" value="ABC_TRANSPORTER_2"/>
    <property type="match status" value="1"/>
</dbReference>
<evidence type="ECO:0000259" key="3">
    <source>
        <dbReference type="PROSITE" id="PS50893"/>
    </source>
</evidence>
<dbReference type="InterPro" id="IPR027417">
    <property type="entry name" value="P-loop_NTPase"/>
</dbReference>
<dbReference type="OrthoDB" id="9789994at2"/>
<proteinExistence type="predicted"/>
<dbReference type="GO" id="GO:0005524">
    <property type="term" value="F:ATP binding"/>
    <property type="evidence" value="ECO:0007669"/>
    <property type="project" value="UniProtKB-KW"/>
</dbReference>
<dbReference type="AlphaFoldDB" id="A0A4P6FAI9"/>
<sequence length="279" mass="30149">MPDAPPVLELDDVAFRRDGKTILDAVSFTVRAGEHWALLGPNGAGKSTILGLCGAHTHPTSGAVQVLGDRIGRVELQALRRRIGHVDPRHPLTSPRTVREVVLTGVTGTIELPLRWEPTADELDRVDALVDLLGLTARRDARWPTLSQGERGRALIARALVSDPELLLLDEPSTGLDVAAREQLLETIDDLEHSHPDLASMLVTHHLEELPASTTHALLISHGRIVAAGPVDEVVTTEHVAAAFEHPIVVGREDGRWWARAERRPRLVGAAAVTAGARS</sequence>
<keyword evidence="2 4" id="KW-0067">ATP-binding</keyword>
<dbReference type="KEGG" id="agf:ET445_06055"/>
<evidence type="ECO:0000256" key="1">
    <source>
        <dbReference type="ARBA" id="ARBA00022741"/>
    </source>
</evidence>
<dbReference type="GO" id="GO:0016887">
    <property type="term" value="F:ATP hydrolysis activity"/>
    <property type="evidence" value="ECO:0007669"/>
    <property type="project" value="InterPro"/>
</dbReference>
<name>A0A4P6FAI9_9MICO</name>
<dbReference type="PANTHER" id="PTHR43158">
    <property type="entry name" value="SKFA PEPTIDE EXPORT ATP-BINDING PROTEIN SKFE"/>
    <property type="match status" value="1"/>
</dbReference>
<dbReference type="PANTHER" id="PTHR43158:SF2">
    <property type="entry name" value="SKFA PEPTIDE EXPORT ATP-BINDING PROTEIN SKFE"/>
    <property type="match status" value="1"/>
</dbReference>
<dbReference type="Pfam" id="PF00005">
    <property type="entry name" value="ABC_tran"/>
    <property type="match status" value="1"/>
</dbReference>
<evidence type="ECO:0000313" key="5">
    <source>
        <dbReference type="Proteomes" id="UP000291259"/>
    </source>
</evidence>
<dbReference type="RefSeq" id="WP_129189764.1">
    <property type="nucleotide sequence ID" value="NZ_CP035491.1"/>
</dbReference>
<protein>
    <submittedName>
        <fullName evidence="4">ATP-binding cassette domain-containing protein</fullName>
    </submittedName>
</protein>
<dbReference type="InterPro" id="IPR003439">
    <property type="entry name" value="ABC_transporter-like_ATP-bd"/>
</dbReference>
<accession>A0A4P6FAI9</accession>
<feature type="domain" description="ABC transporter" evidence="3">
    <location>
        <begin position="8"/>
        <end position="247"/>
    </location>
</feature>